<evidence type="ECO:0000313" key="4">
    <source>
        <dbReference type="Proteomes" id="UP000241890"/>
    </source>
</evidence>
<dbReference type="EMBL" id="BEYU01000036">
    <property type="protein sequence ID" value="GBG27836.1"/>
    <property type="molecule type" value="Genomic_DNA"/>
</dbReference>
<name>A0A2R5G9V7_9STRA</name>
<evidence type="ECO:0000313" key="3">
    <source>
        <dbReference type="EMBL" id="GBG27836.1"/>
    </source>
</evidence>
<proteinExistence type="predicted"/>
<gene>
    <name evidence="3" type="ORF">FCC1311_040592</name>
</gene>
<comment type="caution">
    <text evidence="3">The sequence shown here is derived from an EMBL/GenBank/DDBJ whole genome shotgun (WGS) entry which is preliminary data.</text>
</comment>
<feature type="region of interest" description="Disordered" evidence="1">
    <location>
        <begin position="49"/>
        <end position="69"/>
    </location>
</feature>
<feature type="signal peptide" evidence="2">
    <location>
        <begin position="1"/>
        <end position="32"/>
    </location>
</feature>
<dbReference type="InParanoid" id="A0A2R5G9V7"/>
<sequence length="283" mass="29840">MRSRGVHGAKALLAQALLAVVALSQLRSVAQGHGLDLLAAGKELLAQHQEQRRTQARSTQAQSSAPAGGNQVEDVFASFQECAKAYEMESAFLCVEAVLLPTYVSNYDATRCEASSTGVLDEEAQADLLALVESFVEEPTKVPDLDDCQALFAQNGHLGQCVAALNASSLGNFIFAASLNSFQDHADACAPVAQVASYVNATLIDEASNPTSIPGVGANSTESTQALTKLHELAAQCEEISAGITTSAYPSVASRRYQEAGLVRHVALVLLLSQVVSRFLVFT</sequence>
<dbReference type="AlphaFoldDB" id="A0A2R5G9V7"/>
<evidence type="ECO:0000256" key="2">
    <source>
        <dbReference type="SAM" id="SignalP"/>
    </source>
</evidence>
<evidence type="ECO:0000256" key="1">
    <source>
        <dbReference type="SAM" id="MobiDB-lite"/>
    </source>
</evidence>
<dbReference type="Proteomes" id="UP000241890">
    <property type="component" value="Unassembled WGS sequence"/>
</dbReference>
<keyword evidence="2" id="KW-0732">Signal</keyword>
<protein>
    <submittedName>
        <fullName evidence="3">Uncharacterized protein</fullName>
    </submittedName>
</protein>
<keyword evidence="4" id="KW-1185">Reference proteome</keyword>
<organism evidence="3 4">
    <name type="scientific">Hondaea fermentalgiana</name>
    <dbReference type="NCBI Taxonomy" id="2315210"/>
    <lineage>
        <taxon>Eukaryota</taxon>
        <taxon>Sar</taxon>
        <taxon>Stramenopiles</taxon>
        <taxon>Bigyra</taxon>
        <taxon>Labyrinthulomycetes</taxon>
        <taxon>Thraustochytrida</taxon>
        <taxon>Thraustochytriidae</taxon>
        <taxon>Hondaea</taxon>
    </lineage>
</organism>
<reference evidence="3 4" key="1">
    <citation type="submission" date="2017-12" db="EMBL/GenBank/DDBJ databases">
        <title>Sequencing, de novo assembly and annotation of complete genome of a new Thraustochytrid species, strain FCC1311.</title>
        <authorList>
            <person name="Sedici K."/>
            <person name="Godart F."/>
            <person name="Aiese Cigliano R."/>
            <person name="Sanseverino W."/>
            <person name="Barakat M."/>
            <person name="Ortet P."/>
            <person name="Marechal E."/>
            <person name="Cagnac O."/>
            <person name="Amato A."/>
        </authorList>
    </citation>
    <scope>NUCLEOTIDE SEQUENCE [LARGE SCALE GENOMIC DNA]</scope>
</reference>
<feature type="compositionally biased region" description="Low complexity" evidence="1">
    <location>
        <begin position="56"/>
        <end position="65"/>
    </location>
</feature>
<feature type="chain" id="PRO_5015362124" evidence="2">
    <location>
        <begin position="33"/>
        <end position="283"/>
    </location>
</feature>
<accession>A0A2R5G9V7</accession>